<dbReference type="Gene3D" id="1.10.357.10">
    <property type="entry name" value="Tetracycline Repressor, domain 2"/>
    <property type="match status" value="1"/>
</dbReference>
<feature type="DNA-binding region" description="H-T-H motif" evidence="4">
    <location>
        <begin position="28"/>
        <end position="47"/>
    </location>
</feature>
<evidence type="ECO:0000256" key="1">
    <source>
        <dbReference type="ARBA" id="ARBA00023015"/>
    </source>
</evidence>
<dbReference type="PRINTS" id="PR00455">
    <property type="entry name" value="HTHTETR"/>
</dbReference>
<reference evidence="7 8" key="1">
    <citation type="submission" date="2020-08" db="EMBL/GenBank/DDBJ databases">
        <title>Sequencing the genomes of 1000 actinobacteria strains.</title>
        <authorList>
            <person name="Klenk H.-P."/>
        </authorList>
    </citation>
    <scope>NUCLEOTIDE SEQUENCE [LARGE SCALE GENOMIC DNA]</scope>
    <source>
        <strain evidence="7 8">DSM 45084</strain>
    </source>
</reference>
<organism evidence="7 8">
    <name type="scientific">Saccharothrix violaceirubra</name>
    <dbReference type="NCBI Taxonomy" id="413306"/>
    <lineage>
        <taxon>Bacteria</taxon>
        <taxon>Bacillati</taxon>
        <taxon>Actinomycetota</taxon>
        <taxon>Actinomycetes</taxon>
        <taxon>Pseudonocardiales</taxon>
        <taxon>Pseudonocardiaceae</taxon>
        <taxon>Saccharothrix</taxon>
    </lineage>
</organism>
<evidence type="ECO:0000256" key="4">
    <source>
        <dbReference type="PROSITE-ProRule" id="PRU00335"/>
    </source>
</evidence>
<dbReference type="Pfam" id="PF21597">
    <property type="entry name" value="TetR_C_43"/>
    <property type="match status" value="1"/>
</dbReference>
<dbReference type="EMBL" id="JACHJS010000001">
    <property type="protein sequence ID" value="MBB4963294.1"/>
    <property type="molecule type" value="Genomic_DNA"/>
</dbReference>
<dbReference type="PROSITE" id="PS01081">
    <property type="entry name" value="HTH_TETR_1"/>
    <property type="match status" value="1"/>
</dbReference>
<evidence type="ECO:0000256" key="2">
    <source>
        <dbReference type="ARBA" id="ARBA00023125"/>
    </source>
</evidence>
<dbReference type="InterPro" id="IPR023772">
    <property type="entry name" value="DNA-bd_HTH_TetR-type_CS"/>
</dbReference>
<keyword evidence="3" id="KW-0804">Transcription</keyword>
<comment type="caution">
    <text evidence="7">The sequence shown here is derived from an EMBL/GenBank/DDBJ whole genome shotgun (WGS) entry which is preliminary data.</text>
</comment>
<name>A0A7W7SYH7_9PSEU</name>
<evidence type="ECO:0000313" key="7">
    <source>
        <dbReference type="EMBL" id="MBB4963294.1"/>
    </source>
</evidence>
<proteinExistence type="predicted"/>
<dbReference type="PANTHER" id="PTHR30055">
    <property type="entry name" value="HTH-TYPE TRANSCRIPTIONAL REGULATOR RUTR"/>
    <property type="match status" value="1"/>
</dbReference>
<accession>A0A7W7SYH7</accession>
<dbReference type="SUPFAM" id="SSF48498">
    <property type="entry name" value="Tetracyclin repressor-like, C-terminal domain"/>
    <property type="match status" value="1"/>
</dbReference>
<evidence type="ECO:0000259" key="6">
    <source>
        <dbReference type="PROSITE" id="PS50977"/>
    </source>
</evidence>
<feature type="region of interest" description="Disordered" evidence="5">
    <location>
        <begin position="180"/>
        <end position="200"/>
    </location>
</feature>
<dbReference type="Pfam" id="PF00440">
    <property type="entry name" value="TetR_N"/>
    <property type="match status" value="1"/>
</dbReference>
<dbReference type="AlphaFoldDB" id="A0A7W7SYH7"/>
<dbReference type="InterPro" id="IPR049445">
    <property type="entry name" value="TetR_SbtR-like_C"/>
</dbReference>
<dbReference type="RefSeq" id="WP_184666089.1">
    <property type="nucleotide sequence ID" value="NZ_BAABAI010000004.1"/>
</dbReference>
<dbReference type="SUPFAM" id="SSF46689">
    <property type="entry name" value="Homeodomain-like"/>
    <property type="match status" value="1"/>
</dbReference>
<dbReference type="InterPro" id="IPR009057">
    <property type="entry name" value="Homeodomain-like_sf"/>
</dbReference>
<evidence type="ECO:0000256" key="5">
    <source>
        <dbReference type="SAM" id="MobiDB-lite"/>
    </source>
</evidence>
<protein>
    <submittedName>
        <fullName evidence="7">AcrR family transcriptional regulator</fullName>
    </submittedName>
</protein>
<sequence>MRIDAVRNRAKLVAVADICFARHGVTVSTDLIAKEAGVGIGTVFRHFPTKDDLLAEVNAARLRRLAEQAGTFSTERSPGEAFFAFVRAVAGQDDFKNTTVEALIAAGVDLADAEEEIAGQLRTNLTRLLDDAQHVDAVRDDLGFAELRALLVGIGNALGHAGPDAHERVLSVFLDGMRPQRQSGRNGIRDDDPSSLTPST</sequence>
<dbReference type="GO" id="GO:0003700">
    <property type="term" value="F:DNA-binding transcription factor activity"/>
    <property type="evidence" value="ECO:0007669"/>
    <property type="project" value="TreeGrafter"/>
</dbReference>
<dbReference type="Proteomes" id="UP000542674">
    <property type="component" value="Unassembled WGS sequence"/>
</dbReference>
<dbReference type="PROSITE" id="PS50977">
    <property type="entry name" value="HTH_TETR_2"/>
    <property type="match status" value="1"/>
</dbReference>
<keyword evidence="1" id="KW-0805">Transcription regulation</keyword>
<dbReference type="PANTHER" id="PTHR30055:SF234">
    <property type="entry name" value="HTH-TYPE TRANSCRIPTIONAL REGULATOR BETI"/>
    <property type="match status" value="1"/>
</dbReference>
<dbReference type="InterPro" id="IPR001647">
    <property type="entry name" value="HTH_TetR"/>
</dbReference>
<evidence type="ECO:0000256" key="3">
    <source>
        <dbReference type="ARBA" id="ARBA00023163"/>
    </source>
</evidence>
<gene>
    <name evidence="7" type="ORF">F4559_000653</name>
</gene>
<dbReference type="InterPro" id="IPR050109">
    <property type="entry name" value="HTH-type_TetR-like_transc_reg"/>
</dbReference>
<feature type="domain" description="HTH tetR-type" evidence="6">
    <location>
        <begin position="6"/>
        <end position="65"/>
    </location>
</feature>
<dbReference type="GO" id="GO:0000976">
    <property type="term" value="F:transcription cis-regulatory region binding"/>
    <property type="evidence" value="ECO:0007669"/>
    <property type="project" value="TreeGrafter"/>
</dbReference>
<dbReference type="InterPro" id="IPR036271">
    <property type="entry name" value="Tet_transcr_reg_TetR-rel_C_sf"/>
</dbReference>
<keyword evidence="2 4" id="KW-0238">DNA-binding</keyword>
<keyword evidence="8" id="KW-1185">Reference proteome</keyword>
<evidence type="ECO:0000313" key="8">
    <source>
        <dbReference type="Proteomes" id="UP000542674"/>
    </source>
</evidence>